<feature type="binding site" evidence="7">
    <location>
        <position position="309"/>
    </location>
    <ligand>
        <name>[4Fe-4S] cluster</name>
        <dbReference type="ChEBI" id="CHEBI:49883"/>
    </ligand>
</feature>
<comment type="function">
    <text evidence="7">Converts 2C-methyl-D-erythritol 2,4-cyclodiphosphate (ME-2,4cPP) into 1-hydroxy-2-methyl-2-(E)-butenyl 4-diphosphate.</text>
</comment>
<keyword evidence="3 7" id="KW-0560">Oxidoreductase</keyword>
<keyword evidence="1 7" id="KW-0004">4Fe-4S</keyword>
<evidence type="ECO:0000256" key="3">
    <source>
        <dbReference type="ARBA" id="ARBA00023002"/>
    </source>
</evidence>
<dbReference type="Proteomes" id="UP000294664">
    <property type="component" value="Unassembled WGS sequence"/>
</dbReference>
<keyword evidence="2 7" id="KW-0479">Metal-binding</keyword>
<dbReference type="Pfam" id="PF26540">
    <property type="entry name" value="GcpE_C"/>
    <property type="match status" value="1"/>
</dbReference>
<evidence type="ECO:0000313" key="11">
    <source>
        <dbReference type="Proteomes" id="UP000294664"/>
    </source>
</evidence>
<feature type="binding site" evidence="7">
    <location>
        <position position="355"/>
    </location>
    <ligand>
        <name>[4Fe-4S] cluster</name>
        <dbReference type="ChEBI" id="CHEBI:49883"/>
    </ligand>
</feature>
<evidence type="ECO:0000256" key="4">
    <source>
        <dbReference type="ARBA" id="ARBA00023004"/>
    </source>
</evidence>
<keyword evidence="11" id="KW-1185">Reference proteome</keyword>
<dbReference type="RefSeq" id="WP_132030415.1">
    <property type="nucleotide sequence ID" value="NZ_SMAI01000002.1"/>
</dbReference>
<evidence type="ECO:0000256" key="7">
    <source>
        <dbReference type="HAMAP-Rule" id="MF_00159"/>
    </source>
</evidence>
<dbReference type="GO" id="GO:0046429">
    <property type="term" value="F:4-hydroxy-3-methylbut-2-en-1-yl diphosphate synthase activity (ferredoxin)"/>
    <property type="evidence" value="ECO:0007669"/>
    <property type="project" value="UniProtKB-UniRule"/>
</dbReference>
<dbReference type="OrthoDB" id="9803214at2"/>
<dbReference type="EC" id="1.17.7.3" evidence="7"/>
<dbReference type="InterPro" id="IPR045854">
    <property type="entry name" value="NO2/SO3_Rdtase_4Fe4S_sf"/>
</dbReference>
<comment type="caution">
    <text evidence="10">The sequence shown here is derived from an EMBL/GenBank/DDBJ whole genome shotgun (WGS) entry which is preliminary data.</text>
</comment>
<evidence type="ECO:0000256" key="2">
    <source>
        <dbReference type="ARBA" id="ARBA00022723"/>
    </source>
</evidence>
<comment type="pathway">
    <text evidence="7">Isoprenoid biosynthesis; isopentenyl diphosphate biosynthesis via DXP pathway; isopentenyl diphosphate from 1-deoxy-D-xylulose 5-phosphate: step 5/6.</text>
</comment>
<evidence type="ECO:0000313" key="10">
    <source>
        <dbReference type="EMBL" id="TCT06600.1"/>
    </source>
</evidence>
<proteinExistence type="inferred from homology"/>
<dbReference type="InterPro" id="IPR058579">
    <property type="entry name" value="IspG_C"/>
</dbReference>
<dbReference type="GO" id="GO:0019288">
    <property type="term" value="P:isopentenyl diphosphate biosynthetic process, methylerythritol 4-phosphate pathway"/>
    <property type="evidence" value="ECO:0007669"/>
    <property type="project" value="UniProtKB-UniRule"/>
</dbReference>
<dbReference type="SUPFAM" id="SSF56014">
    <property type="entry name" value="Nitrite and sulphite reductase 4Fe-4S domain-like"/>
    <property type="match status" value="1"/>
</dbReference>
<dbReference type="GO" id="GO:0005506">
    <property type="term" value="F:iron ion binding"/>
    <property type="evidence" value="ECO:0007669"/>
    <property type="project" value="InterPro"/>
</dbReference>
<keyword evidence="5 7" id="KW-0411">Iron-sulfur</keyword>
<dbReference type="InterPro" id="IPR016425">
    <property type="entry name" value="IspG_bac"/>
</dbReference>
<organism evidence="10 11">
    <name type="scientific">Aquabacter spiritensis</name>
    <dbReference type="NCBI Taxonomy" id="933073"/>
    <lineage>
        <taxon>Bacteria</taxon>
        <taxon>Pseudomonadati</taxon>
        <taxon>Pseudomonadota</taxon>
        <taxon>Alphaproteobacteria</taxon>
        <taxon>Hyphomicrobiales</taxon>
        <taxon>Xanthobacteraceae</taxon>
        <taxon>Aquabacter</taxon>
    </lineage>
</organism>
<dbReference type="PANTHER" id="PTHR30454">
    <property type="entry name" value="4-HYDROXY-3-METHYLBUT-2-EN-1-YL DIPHOSPHATE SYNTHASE"/>
    <property type="match status" value="1"/>
</dbReference>
<comment type="similarity">
    <text evidence="7">Belongs to the IspG family.</text>
</comment>
<dbReference type="HAMAP" id="MF_00159">
    <property type="entry name" value="IspG"/>
    <property type="match status" value="1"/>
</dbReference>
<sequence length="426" mass="45207">MTSVVPDELLEAGPALRKPTVGVPVGRVLVGGGAPVVVQSMTNTDTADIDGTVRQVAALAKAGSEIVRITVDRDAAAAAVPHIKDKLLRMGIDAPLVGDFHYIGHTLLADHPACAEALDKYRINPGNVGFGDKKDRQFAAIVETAIRYDKPVRIGANWGSLDNELLTRLMDENARLPRPAEARAVTREALVRSALLSAGLAEEIGLPRTRIILSAKVSAVQDLIAVYSELSRRSDYALHLGLTEAGMGSKGIVASTAAMGVVLQAGIGDTIRVSLTPEPNGDRTREVQVAQEILQTMGLRTFVPLVAACPGCGRTTSTVFQELAQSVQDMIRTRMPEWKKSYPGVEALNVAVMGCIVNGPGESKHADIGISLPGTGESPSAPVFMDGKKVATLRGPNIQEDFRVMVEDYVARRFGLARPAPADAAE</sequence>
<dbReference type="PIRSF" id="PIRSF004640">
    <property type="entry name" value="IspG"/>
    <property type="match status" value="1"/>
</dbReference>
<name>A0A4R3M0P5_9HYPH</name>
<dbReference type="AlphaFoldDB" id="A0A4R3M0P5"/>
<dbReference type="GO" id="GO:0051539">
    <property type="term" value="F:4 iron, 4 sulfur cluster binding"/>
    <property type="evidence" value="ECO:0007669"/>
    <property type="project" value="UniProtKB-UniRule"/>
</dbReference>
<dbReference type="NCBIfam" id="TIGR00612">
    <property type="entry name" value="ispG_gcpE"/>
    <property type="match status" value="1"/>
</dbReference>
<keyword evidence="6 7" id="KW-0414">Isoprene biosynthesis</keyword>
<dbReference type="FunFam" id="3.30.413.10:FF:000012">
    <property type="entry name" value="4-hydroxy-3-methylbut-2-en-1-yl diphosphate synthase (flavodoxin)"/>
    <property type="match status" value="1"/>
</dbReference>
<dbReference type="Gene3D" id="3.20.20.20">
    <property type="entry name" value="Dihydropteroate synthase-like"/>
    <property type="match status" value="1"/>
</dbReference>
<feature type="binding site" evidence="7">
    <location>
        <position position="362"/>
    </location>
    <ligand>
        <name>[4Fe-4S] cluster</name>
        <dbReference type="ChEBI" id="CHEBI:49883"/>
    </ligand>
</feature>
<reference evidence="10 11" key="1">
    <citation type="submission" date="2019-03" db="EMBL/GenBank/DDBJ databases">
        <title>Genomic Encyclopedia of Type Strains, Phase IV (KMG-IV): sequencing the most valuable type-strain genomes for metagenomic binning, comparative biology and taxonomic classification.</title>
        <authorList>
            <person name="Goeker M."/>
        </authorList>
    </citation>
    <scope>NUCLEOTIDE SEQUENCE [LARGE SCALE GENOMIC DNA]</scope>
    <source>
        <strain evidence="10 11">DSM 9035</strain>
    </source>
</reference>
<dbReference type="EMBL" id="SMAI01000002">
    <property type="protein sequence ID" value="TCT06600.1"/>
    <property type="molecule type" value="Genomic_DNA"/>
</dbReference>
<dbReference type="GO" id="GO:0141197">
    <property type="term" value="F:4-hydroxy-3-methylbut-2-enyl-diphosphate synthase activity (flavodoxin)"/>
    <property type="evidence" value="ECO:0007669"/>
    <property type="project" value="UniProtKB-EC"/>
</dbReference>
<evidence type="ECO:0000259" key="8">
    <source>
        <dbReference type="Pfam" id="PF04551"/>
    </source>
</evidence>
<evidence type="ECO:0000256" key="5">
    <source>
        <dbReference type="ARBA" id="ARBA00023014"/>
    </source>
</evidence>
<feature type="domain" description="IspG TIM-barrel" evidence="8">
    <location>
        <begin position="22"/>
        <end position="290"/>
    </location>
</feature>
<protein>
    <recommendedName>
        <fullName evidence="7">4-hydroxy-3-methylbut-2-en-1-yl diphosphate synthase (flavodoxin)</fullName>
        <ecNumber evidence="7">1.17.7.3</ecNumber>
    </recommendedName>
    <alternativeName>
        <fullName evidence="7">1-hydroxy-2-methyl-2-(E)-butenyl 4-diphosphate synthase</fullName>
    </alternativeName>
</protein>
<dbReference type="InterPro" id="IPR011005">
    <property type="entry name" value="Dihydropteroate_synth-like_sf"/>
</dbReference>
<comment type="cofactor">
    <cofactor evidence="7">
        <name>[4Fe-4S] cluster</name>
        <dbReference type="ChEBI" id="CHEBI:49883"/>
    </cofactor>
    <text evidence="7">Binds 1 [4Fe-4S] cluster.</text>
</comment>
<evidence type="ECO:0000256" key="6">
    <source>
        <dbReference type="ARBA" id="ARBA00023229"/>
    </source>
</evidence>
<dbReference type="Pfam" id="PF04551">
    <property type="entry name" value="GcpE"/>
    <property type="match status" value="1"/>
</dbReference>
<keyword evidence="4 7" id="KW-0408">Iron</keyword>
<accession>A0A4R3M0P5</accession>
<feature type="domain" description="IspG C-terminal" evidence="9">
    <location>
        <begin position="306"/>
        <end position="407"/>
    </location>
</feature>
<dbReference type="NCBIfam" id="NF001540">
    <property type="entry name" value="PRK00366.1"/>
    <property type="match status" value="1"/>
</dbReference>
<feature type="binding site" evidence="7">
    <location>
        <position position="312"/>
    </location>
    <ligand>
        <name>[4Fe-4S] cluster</name>
        <dbReference type="ChEBI" id="CHEBI:49883"/>
    </ligand>
</feature>
<dbReference type="UniPathway" id="UPA00056">
    <property type="reaction ID" value="UER00096"/>
</dbReference>
<comment type="catalytic activity">
    <reaction evidence="7">
        <text>(2E)-4-hydroxy-3-methylbut-2-enyl diphosphate + oxidized [flavodoxin] + H2O + 2 H(+) = 2-C-methyl-D-erythritol 2,4-cyclic diphosphate + reduced [flavodoxin]</text>
        <dbReference type="Rhea" id="RHEA:43604"/>
        <dbReference type="Rhea" id="RHEA-COMP:10622"/>
        <dbReference type="Rhea" id="RHEA-COMP:10623"/>
        <dbReference type="ChEBI" id="CHEBI:15377"/>
        <dbReference type="ChEBI" id="CHEBI:15378"/>
        <dbReference type="ChEBI" id="CHEBI:57618"/>
        <dbReference type="ChEBI" id="CHEBI:58210"/>
        <dbReference type="ChEBI" id="CHEBI:58483"/>
        <dbReference type="ChEBI" id="CHEBI:128753"/>
        <dbReference type="EC" id="1.17.7.3"/>
    </reaction>
</comment>
<gene>
    <name evidence="7" type="primary">ispG</name>
    <name evidence="10" type="ORF">EDC64_10277</name>
</gene>
<dbReference type="InterPro" id="IPR058578">
    <property type="entry name" value="IspG_TIM"/>
</dbReference>
<evidence type="ECO:0000259" key="9">
    <source>
        <dbReference type="Pfam" id="PF26540"/>
    </source>
</evidence>
<evidence type="ECO:0000256" key="1">
    <source>
        <dbReference type="ARBA" id="ARBA00022485"/>
    </source>
</evidence>
<dbReference type="PANTHER" id="PTHR30454:SF0">
    <property type="entry name" value="4-HYDROXY-3-METHYLBUT-2-EN-1-YL DIPHOSPHATE SYNTHASE (FERREDOXIN), CHLOROPLASTIC"/>
    <property type="match status" value="1"/>
</dbReference>
<dbReference type="InterPro" id="IPR004588">
    <property type="entry name" value="IspG_bac-typ"/>
</dbReference>
<dbReference type="GO" id="GO:0016114">
    <property type="term" value="P:terpenoid biosynthetic process"/>
    <property type="evidence" value="ECO:0007669"/>
    <property type="project" value="InterPro"/>
</dbReference>
<dbReference type="Gene3D" id="3.30.413.10">
    <property type="entry name" value="Sulfite Reductase Hemoprotein, domain 1"/>
    <property type="match status" value="1"/>
</dbReference>